<keyword evidence="5" id="KW-0539">Nucleus</keyword>
<dbReference type="GO" id="GO:0030490">
    <property type="term" value="P:maturation of SSU-rRNA"/>
    <property type="evidence" value="ECO:0007669"/>
    <property type="project" value="TreeGrafter"/>
</dbReference>
<feature type="compositionally biased region" description="Polar residues" evidence="7">
    <location>
        <begin position="36"/>
        <end position="50"/>
    </location>
</feature>
<evidence type="ECO:0000256" key="6">
    <source>
        <dbReference type="ARBA" id="ARBA00024695"/>
    </source>
</evidence>
<reference evidence="8 9" key="1">
    <citation type="submission" date="2021-04" db="EMBL/GenBank/DDBJ databases">
        <authorList>
            <person name="De Guttry C."/>
            <person name="Zahm M."/>
            <person name="Klopp C."/>
            <person name="Cabau C."/>
            <person name="Louis A."/>
            <person name="Berthelot C."/>
            <person name="Parey E."/>
            <person name="Roest Crollius H."/>
            <person name="Montfort J."/>
            <person name="Robinson-Rechavi M."/>
            <person name="Bucao C."/>
            <person name="Bouchez O."/>
            <person name="Gislard M."/>
            <person name="Lluch J."/>
            <person name="Milhes M."/>
            <person name="Lampietro C."/>
            <person name="Lopez Roques C."/>
            <person name="Donnadieu C."/>
            <person name="Braasch I."/>
            <person name="Desvignes T."/>
            <person name="Postlethwait J."/>
            <person name="Bobe J."/>
            <person name="Wedekind C."/>
            <person name="Guiguen Y."/>
        </authorList>
    </citation>
    <scope>NUCLEOTIDE SEQUENCE [LARGE SCALE GENOMIC DNA]</scope>
    <source>
        <strain evidence="8">Cs_M1</strain>
        <tissue evidence="8">Blood</tissue>
    </source>
</reference>
<gene>
    <name evidence="8" type="ORF">J4Q44_G00076130</name>
</gene>
<dbReference type="PANTHER" id="PTHR23183">
    <property type="entry name" value="NOP14"/>
    <property type="match status" value="1"/>
</dbReference>
<feature type="region of interest" description="Disordered" evidence="7">
    <location>
        <begin position="1"/>
        <end position="50"/>
    </location>
</feature>
<sequence length="208" mass="22960">MTDSGLSGWEVEHQQGAEGEERKAQAEAAKAELPDTLSSRELQTQKSNHPSLAVGNKLKLQCPVTSLEDVTSGLVLCCLAVDDLSFSKRFCPELINFLLGVLHLAVPDKTSTGVQVTQWCRPSGRAGRTLTLATDLDTDHYRLSPVATSSSQSAHCSPNTFLSIRTLQPDMRIMGKSLQPYPAPRHHVIPWCLRRRNPFLLNCSQQRL</sequence>
<accession>A0AAN8R2Z1</accession>
<organism evidence="8 9">
    <name type="scientific">Coregonus suidteri</name>
    <dbReference type="NCBI Taxonomy" id="861788"/>
    <lineage>
        <taxon>Eukaryota</taxon>
        <taxon>Metazoa</taxon>
        <taxon>Chordata</taxon>
        <taxon>Craniata</taxon>
        <taxon>Vertebrata</taxon>
        <taxon>Euteleostomi</taxon>
        <taxon>Actinopterygii</taxon>
        <taxon>Neopterygii</taxon>
        <taxon>Teleostei</taxon>
        <taxon>Protacanthopterygii</taxon>
        <taxon>Salmoniformes</taxon>
        <taxon>Salmonidae</taxon>
        <taxon>Coregoninae</taxon>
        <taxon>Coregonus</taxon>
    </lineage>
</organism>
<evidence type="ECO:0000313" key="8">
    <source>
        <dbReference type="EMBL" id="KAK6322821.1"/>
    </source>
</evidence>
<dbReference type="GO" id="GO:0030692">
    <property type="term" value="C:Noc4p-Nop14p complex"/>
    <property type="evidence" value="ECO:0007669"/>
    <property type="project" value="TreeGrafter"/>
</dbReference>
<keyword evidence="9" id="KW-1185">Reference proteome</keyword>
<comment type="similarity">
    <text evidence="2">Belongs to the NOP14 family.</text>
</comment>
<evidence type="ECO:0000256" key="4">
    <source>
        <dbReference type="ARBA" id="ARBA00022552"/>
    </source>
</evidence>
<keyword evidence="3" id="KW-0690">Ribosome biogenesis</keyword>
<evidence type="ECO:0000256" key="2">
    <source>
        <dbReference type="ARBA" id="ARBA00007466"/>
    </source>
</evidence>
<comment type="function">
    <text evidence="6">Involved in nucleolar processing of pre-18S ribosomal RNA. Has a role in the nuclear export of 40S pre-ribosomal subunit to the cytoplasm.</text>
</comment>
<dbReference type="AlphaFoldDB" id="A0AAN8R2Z1"/>
<dbReference type="PANTHER" id="PTHR23183:SF0">
    <property type="entry name" value="NUCLEOLAR PROTEIN 14"/>
    <property type="match status" value="1"/>
</dbReference>
<dbReference type="GO" id="GO:0032040">
    <property type="term" value="C:small-subunit processome"/>
    <property type="evidence" value="ECO:0007669"/>
    <property type="project" value="InterPro"/>
</dbReference>
<evidence type="ECO:0000256" key="7">
    <source>
        <dbReference type="SAM" id="MobiDB-lite"/>
    </source>
</evidence>
<proteinExistence type="inferred from homology"/>
<keyword evidence="4" id="KW-0698">rRNA processing</keyword>
<protein>
    <submittedName>
        <fullName evidence="8">Uncharacterized protein</fullName>
    </submittedName>
</protein>
<feature type="compositionally biased region" description="Basic and acidic residues" evidence="7">
    <location>
        <begin position="10"/>
        <end position="33"/>
    </location>
</feature>
<evidence type="ECO:0000313" key="9">
    <source>
        <dbReference type="Proteomes" id="UP001356427"/>
    </source>
</evidence>
<dbReference type="EMBL" id="JAGTTL010000005">
    <property type="protein sequence ID" value="KAK6322821.1"/>
    <property type="molecule type" value="Genomic_DNA"/>
</dbReference>
<comment type="caution">
    <text evidence="8">The sequence shown here is derived from an EMBL/GenBank/DDBJ whole genome shotgun (WGS) entry which is preliminary data.</text>
</comment>
<dbReference type="InterPro" id="IPR007276">
    <property type="entry name" value="Nop14"/>
</dbReference>
<evidence type="ECO:0000256" key="5">
    <source>
        <dbReference type="ARBA" id="ARBA00023242"/>
    </source>
</evidence>
<evidence type="ECO:0000256" key="1">
    <source>
        <dbReference type="ARBA" id="ARBA00004604"/>
    </source>
</evidence>
<dbReference type="Pfam" id="PF04147">
    <property type="entry name" value="Nop14"/>
    <property type="match status" value="1"/>
</dbReference>
<evidence type="ECO:0000256" key="3">
    <source>
        <dbReference type="ARBA" id="ARBA00022517"/>
    </source>
</evidence>
<name>A0AAN8R2Z1_9TELE</name>
<comment type="subcellular location">
    <subcellularLocation>
        <location evidence="1">Nucleus</location>
        <location evidence="1">Nucleolus</location>
    </subcellularLocation>
</comment>
<dbReference type="Proteomes" id="UP001356427">
    <property type="component" value="Unassembled WGS sequence"/>
</dbReference>